<dbReference type="Pfam" id="PF25438">
    <property type="entry name" value="DUF7896"/>
    <property type="match status" value="1"/>
</dbReference>
<evidence type="ECO:0000313" key="3">
    <source>
        <dbReference type="EMBL" id="KAJ5081106.1"/>
    </source>
</evidence>
<proteinExistence type="predicted"/>
<keyword evidence="4" id="KW-1185">Reference proteome</keyword>
<gene>
    <name evidence="3" type="ORF">N7456_013344</name>
</gene>
<reference evidence="3" key="1">
    <citation type="submission" date="2022-11" db="EMBL/GenBank/DDBJ databases">
        <authorList>
            <person name="Petersen C."/>
        </authorList>
    </citation>
    <scope>NUCLEOTIDE SEQUENCE</scope>
    <source>
        <strain evidence="3">IBT 30069</strain>
    </source>
</reference>
<evidence type="ECO:0000256" key="1">
    <source>
        <dbReference type="SAM" id="MobiDB-lite"/>
    </source>
</evidence>
<dbReference type="Proteomes" id="UP001149165">
    <property type="component" value="Unassembled WGS sequence"/>
</dbReference>
<name>A0A9W9JTG5_9EURO</name>
<feature type="region of interest" description="Disordered" evidence="1">
    <location>
        <begin position="310"/>
        <end position="428"/>
    </location>
</feature>
<dbReference type="PANTHER" id="PTHR42031">
    <property type="entry name" value="KEY LIME PATHOGENICITY PROTEIN"/>
    <property type="match status" value="1"/>
</dbReference>
<protein>
    <recommendedName>
        <fullName evidence="2">DUF7896 domain-containing protein</fullName>
    </recommendedName>
</protein>
<sequence>MAYNQDPDDELFDSVMTGYREAFLVRYSHLPETELSQLWSNRISPFIPAIDRKPGKRTRQDASTPRTLPSGSGLPQAKRRATTPEFPVTEMRRTISQAPAAASPTNGAECSTYRHAAPMARSQSHQVLPASHWYQPTGPGMGKRLSSGPLRMQQATQQLDHVIDEYSPSEYTKHLQLDDGDNQVYPTSSGPGSALSLGLAAYGSNGPPPPLQQYDGQISPLADNSPATAVQMTRSTTTDSIINNFDNFRFDGTAAPTADLDLAYPIAPDWVPTSTSGLPFQNPFHPPTLYHDLDPSSFPLIYPNSISTSAPCKSSFPPPPHPHPPPILPSHLQTQLPTPTPDPKSEPDSPSALEMKHSLSTDSNPYNPLAPSRAARRTQEQIAHASRPIAPKRESSDSLTTPVQVRTNSSTSTSTILLQPDTKDPTQMVRISPTDGTAKPVQAIPKASVQRPPRLKQYCKLCNDQPEGFHGEHELRRHIDRVHASVRKVWVCIDISPDKTFLANCKACRNGKKYGANYNAAAHLRRTHFNPCQRGRGGRGKDSEKRGGKGGGNHPPMDVLKHWMRQTVEISDENENENDNDNDNEIGDEVEFEGEELGTSFRSDVDLDVGVEVRRRKAGGAGGQFGMESALMHGFDPYPVQSFELDSSLDAPFYMDSQPPFPPELESYVM</sequence>
<organism evidence="3 4">
    <name type="scientific">Penicillium angulare</name>
    <dbReference type="NCBI Taxonomy" id="116970"/>
    <lineage>
        <taxon>Eukaryota</taxon>
        <taxon>Fungi</taxon>
        <taxon>Dikarya</taxon>
        <taxon>Ascomycota</taxon>
        <taxon>Pezizomycotina</taxon>
        <taxon>Eurotiomycetes</taxon>
        <taxon>Eurotiomycetidae</taxon>
        <taxon>Eurotiales</taxon>
        <taxon>Aspergillaceae</taxon>
        <taxon>Penicillium</taxon>
    </lineage>
</organism>
<comment type="caution">
    <text evidence="3">The sequence shown here is derived from an EMBL/GenBank/DDBJ whole genome shotgun (WGS) entry which is preliminary data.</text>
</comment>
<reference evidence="3" key="2">
    <citation type="journal article" date="2023" name="IMA Fungus">
        <title>Comparative genomic study of the Penicillium genus elucidates a diverse pangenome and 15 lateral gene transfer events.</title>
        <authorList>
            <person name="Petersen C."/>
            <person name="Sorensen T."/>
            <person name="Nielsen M.R."/>
            <person name="Sondergaard T.E."/>
            <person name="Sorensen J.L."/>
            <person name="Fitzpatrick D.A."/>
            <person name="Frisvad J.C."/>
            <person name="Nielsen K.L."/>
        </authorList>
    </citation>
    <scope>NUCLEOTIDE SEQUENCE</scope>
    <source>
        <strain evidence="3">IBT 30069</strain>
    </source>
</reference>
<dbReference type="AlphaFoldDB" id="A0A9W9JTG5"/>
<evidence type="ECO:0000313" key="4">
    <source>
        <dbReference type="Proteomes" id="UP001149165"/>
    </source>
</evidence>
<dbReference type="PANTHER" id="PTHR42031:SF1">
    <property type="entry name" value="KEY LIME PATHOGENICITY PROTEIN"/>
    <property type="match status" value="1"/>
</dbReference>
<feature type="region of interest" description="Disordered" evidence="1">
    <location>
        <begin position="529"/>
        <end position="559"/>
    </location>
</feature>
<dbReference type="OrthoDB" id="5377599at2759"/>
<evidence type="ECO:0000259" key="2">
    <source>
        <dbReference type="Pfam" id="PF25438"/>
    </source>
</evidence>
<accession>A0A9W9JTG5</accession>
<dbReference type="EMBL" id="JAPQKH010000011">
    <property type="protein sequence ID" value="KAJ5081106.1"/>
    <property type="molecule type" value="Genomic_DNA"/>
</dbReference>
<feature type="compositionally biased region" description="Polar residues" evidence="1">
    <location>
        <begin position="397"/>
        <end position="406"/>
    </location>
</feature>
<feature type="domain" description="DUF7896" evidence="2">
    <location>
        <begin position="487"/>
        <end position="566"/>
    </location>
</feature>
<feature type="region of interest" description="Disordered" evidence="1">
    <location>
        <begin position="50"/>
        <end position="83"/>
    </location>
</feature>
<feature type="compositionally biased region" description="Polar residues" evidence="1">
    <location>
        <begin position="61"/>
        <end position="70"/>
    </location>
</feature>
<dbReference type="InterPro" id="IPR057218">
    <property type="entry name" value="DUF7896"/>
</dbReference>
<feature type="compositionally biased region" description="Pro residues" evidence="1">
    <location>
        <begin position="316"/>
        <end position="328"/>
    </location>
</feature>